<keyword evidence="14" id="KW-0408">Iron</keyword>
<dbReference type="PRINTS" id="PR00344">
    <property type="entry name" value="BCTRLSENSOR"/>
</dbReference>
<dbReference type="RefSeq" id="WP_136152948.1">
    <property type="nucleotide sequence ID" value="NZ_CP038810.1"/>
</dbReference>
<dbReference type="GO" id="GO:0000155">
    <property type="term" value="F:phosphorelay sensor kinase activity"/>
    <property type="evidence" value="ECO:0007669"/>
    <property type="project" value="InterPro"/>
</dbReference>
<dbReference type="PANTHER" id="PTHR24421:SF10">
    <property type="entry name" value="NITRATE_NITRITE SENSOR PROTEIN NARQ"/>
    <property type="match status" value="1"/>
</dbReference>
<keyword evidence="23" id="KW-1185">Reference proteome</keyword>
<dbReference type="Gene3D" id="1.25.40.10">
    <property type="entry name" value="Tetratricopeptide repeat domain"/>
    <property type="match status" value="2"/>
</dbReference>
<dbReference type="SMART" id="SM00028">
    <property type="entry name" value="TPR"/>
    <property type="match status" value="4"/>
</dbReference>
<keyword evidence="8" id="KW-0597">Phosphoprotein</keyword>
<evidence type="ECO:0000256" key="6">
    <source>
        <dbReference type="ARBA" id="ARBA00022485"/>
    </source>
</evidence>
<dbReference type="GO" id="GO:0046872">
    <property type="term" value="F:metal ion binding"/>
    <property type="evidence" value="ECO:0007669"/>
    <property type="project" value="UniProtKB-KW"/>
</dbReference>
<dbReference type="Gene3D" id="3.30.565.10">
    <property type="entry name" value="Histidine kinase-like ATPase, C-terminal domain"/>
    <property type="match status" value="1"/>
</dbReference>
<dbReference type="OrthoDB" id="9778366at2"/>
<dbReference type="InterPro" id="IPR050482">
    <property type="entry name" value="Sensor_HK_TwoCompSys"/>
</dbReference>
<feature type="transmembrane region" description="Helical" evidence="20">
    <location>
        <begin position="332"/>
        <end position="350"/>
    </location>
</feature>
<dbReference type="GO" id="GO:0051539">
    <property type="term" value="F:4 iron, 4 sulfur cluster binding"/>
    <property type="evidence" value="ECO:0007669"/>
    <property type="project" value="UniProtKB-KW"/>
</dbReference>
<dbReference type="InterPro" id="IPR003594">
    <property type="entry name" value="HATPase_dom"/>
</dbReference>
<evidence type="ECO:0000256" key="15">
    <source>
        <dbReference type="ARBA" id="ARBA00023012"/>
    </source>
</evidence>
<keyword evidence="6" id="KW-0004">4Fe-4S</keyword>
<keyword evidence="19" id="KW-0175">Coiled coil</keyword>
<feature type="coiled-coil region" evidence="19">
    <location>
        <begin position="350"/>
        <end position="379"/>
    </location>
</feature>
<evidence type="ECO:0000256" key="1">
    <source>
        <dbReference type="ARBA" id="ARBA00000085"/>
    </source>
</evidence>
<evidence type="ECO:0000256" key="8">
    <source>
        <dbReference type="ARBA" id="ARBA00022553"/>
    </source>
</evidence>
<evidence type="ECO:0000256" key="2">
    <source>
        <dbReference type="ARBA" id="ARBA00001966"/>
    </source>
</evidence>
<dbReference type="Gene3D" id="1.20.5.1930">
    <property type="match status" value="1"/>
</dbReference>
<dbReference type="InterPro" id="IPR011990">
    <property type="entry name" value="TPR-like_helical_dom_sf"/>
</dbReference>
<keyword evidence="11" id="KW-0547">Nucleotide-binding</keyword>
<keyword evidence="20" id="KW-1133">Transmembrane helix</keyword>
<dbReference type="PANTHER" id="PTHR24421">
    <property type="entry name" value="NITRATE/NITRITE SENSOR PROTEIN NARX-RELATED"/>
    <property type="match status" value="1"/>
</dbReference>
<evidence type="ECO:0000256" key="19">
    <source>
        <dbReference type="SAM" id="Coils"/>
    </source>
</evidence>
<dbReference type="SUPFAM" id="SSF48452">
    <property type="entry name" value="TPR-like"/>
    <property type="match status" value="1"/>
</dbReference>
<evidence type="ECO:0000256" key="13">
    <source>
        <dbReference type="ARBA" id="ARBA00022840"/>
    </source>
</evidence>
<keyword evidence="20" id="KW-0812">Transmembrane</keyword>
<evidence type="ECO:0000256" key="17">
    <source>
        <dbReference type="ARBA" id="ARBA00024827"/>
    </source>
</evidence>
<dbReference type="KEGG" id="fsn:GS03_02603"/>
<evidence type="ECO:0000313" key="22">
    <source>
        <dbReference type="EMBL" id="QBZ99081.1"/>
    </source>
</evidence>
<keyword evidence="16" id="KW-0411">Iron-sulfur</keyword>
<evidence type="ECO:0000259" key="21">
    <source>
        <dbReference type="PROSITE" id="PS50109"/>
    </source>
</evidence>
<evidence type="ECO:0000256" key="7">
    <source>
        <dbReference type="ARBA" id="ARBA00022490"/>
    </source>
</evidence>
<keyword evidence="15" id="KW-0902">Two-component regulatory system</keyword>
<evidence type="ECO:0000256" key="5">
    <source>
        <dbReference type="ARBA" id="ARBA00017322"/>
    </source>
</evidence>
<evidence type="ECO:0000256" key="9">
    <source>
        <dbReference type="ARBA" id="ARBA00022679"/>
    </source>
</evidence>
<dbReference type="Pfam" id="PF07730">
    <property type="entry name" value="HisKA_3"/>
    <property type="match status" value="1"/>
</dbReference>
<dbReference type="GO" id="GO:0005524">
    <property type="term" value="F:ATP binding"/>
    <property type="evidence" value="ECO:0007669"/>
    <property type="project" value="UniProtKB-KW"/>
</dbReference>
<dbReference type="CDD" id="cd16917">
    <property type="entry name" value="HATPase_UhpB-NarQ-NarX-like"/>
    <property type="match status" value="1"/>
</dbReference>
<keyword evidence="7" id="KW-0963">Cytoplasm</keyword>
<dbReference type="Proteomes" id="UP000296862">
    <property type="component" value="Chromosome"/>
</dbReference>
<gene>
    <name evidence="22" type="ORF">GS03_02603</name>
</gene>
<dbReference type="InterPro" id="IPR005467">
    <property type="entry name" value="His_kinase_dom"/>
</dbReference>
<dbReference type="InterPro" id="IPR019734">
    <property type="entry name" value="TPR_rpt"/>
</dbReference>
<keyword evidence="9" id="KW-0808">Transferase</keyword>
<proteinExistence type="predicted"/>
<comment type="catalytic activity">
    <reaction evidence="1">
        <text>ATP + protein L-histidine = ADP + protein N-phospho-L-histidine.</text>
        <dbReference type="EC" id="2.7.13.3"/>
    </reaction>
</comment>
<comment type="cofactor">
    <cofactor evidence="2">
        <name>[4Fe-4S] cluster</name>
        <dbReference type="ChEBI" id="CHEBI:49883"/>
    </cofactor>
</comment>
<evidence type="ECO:0000256" key="14">
    <source>
        <dbReference type="ARBA" id="ARBA00023004"/>
    </source>
</evidence>
<evidence type="ECO:0000256" key="3">
    <source>
        <dbReference type="ARBA" id="ARBA00004496"/>
    </source>
</evidence>
<evidence type="ECO:0000256" key="16">
    <source>
        <dbReference type="ARBA" id="ARBA00023014"/>
    </source>
</evidence>
<evidence type="ECO:0000256" key="20">
    <source>
        <dbReference type="SAM" id="Phobius"/>
    </source>
</evidence>
<organism evidence="22 23">
    <name type="scientific">Flavobacterium sangjuense</name>
    <dbReference type="NCBI Taxonomy" id="2518177"/>
    <lineage>
        <taxon>Bacteria</taxon>
        <taxon>Pseudomonadati</taxon>
        <taxon>Bacteroidota</taxon>
        <taxon>Flavobacteriia</taxon>
        <taxon>Flavobacteriales</taxon>
        <taxon>Flavobacteriaceae</taxon>
        <taxon>Flavobacterium</taxon>
    </lineage>
</organism>
<accession>A0A4P7PVN3</accession>
<sequence length="589" mass="68155">MNKCLKLKIITKTVVLLFITVFAMGQNKSLKSVETTFEDLDFNERITGLQKINPNQLSNDDKALFYLLYGQTYYKNSNGAKALPYFMKAKDIYKTQKNYDKVIDINLIIVEMKGLTDYKYNDYKYLIDEAVDYATKRNNIPLLCKTYKEIGNNLFDSDPLKAIDYYQKAILENKKVKDSFFEANVRSNIGLVYIEKLHNYKLARKYNALAFDYYQKHKLNFNIACNYINQADLFLKEKKYDSAMIMYKKAEVLDIKDNNTNTRIILYGYMADLYKEMKDYKKALEYTDKQKVYQSINDDNEQVKAIRDIDAKYQTKEHKDEIAWLKSLTKKGGAVIVFLVALLVLIFLGYKNLRKKKKIAEQEKLIETQKLQNVLQEQELHEIDKLLEGQEKERIKIANDLHDNLGSLLATLKLNFQNLKKQDVNNDDADNLFNKTDELIEEAYQKVRTIAHTKNAGVIANQGLLPAVRNIAKKMNIPGKLTVEVIPFGLEERLENALEVTIFRMIQELLTNAIKHANATEISIHLTQHDDSLNIIIEDNGDGFNYKKIDKKEGMGLTNIEKKVEQMGGVFTIDSKEKRGTSILIDIPL</sequence>
<reference evidence="22 23" key="1">
    <citation type="submission" date="2019-04" db="EMBL/GenBank/DDBJ databases">
        <title>Flavobacterium sp. GS03.</title>
        <authorList>
            <person name="Kim H."/>
        </authorList>
    </citation>
    <scope>NUCLEOTIDE SEQUENCE [LARGE SCALE GENOMIC DNA]</scope>
    <source>
        <strain evidence="22 23">GS03</strain>
    </source>
</reference>
<dbReference type="EC" id="2.7.13.3" evidence="4"/>
<keyword evidence="13" id="KW-0067">ATP-binding</keyword>
<dbReference type="SUPFAM" id="SSF55874">
    <property type="entry name" value="ATPase domain of HSP90 chaperone/DNA topoisomerase II/histidine kinase"/>
    <property type="match status" value="1"/>
</dbReference>
<evidence type="ECO:0000256" key="18">
    <source>
        <dbReference type="ARBA" id="ARBA00030800"/>
    </source>
</evidence>
<keyword evidence="10" id="KW-0479">Metal-binding</keyword>
<dbReference type="InterPro" id="IPR004358">
    <property type="entry name" value="Sig_transdc_His_kin-like_C"/>
</dbReference>
<evidence type="ECO:0000256" key="12">
    <source>
        <dbReference type="ARBA" id="ARBA00022777"/>
    </source>
</evidence>
<name>A0A4P7PVN3_9FLAO</name>
<protein>
    <recommendedName>
        <fullName evidence="5">Oxygen sensor histidine kinase NreB</fullName>
        <ecNumber evidence="4">2.7.13.3</ecNumber>
    </recommendedName>
    <alternativeName>
        <fullName evidence="18">Nitrogen regulation protein B</fullName>
    </alternativeName>
</protein>
<evidence type="ECO:0000256" key="4">
    <source>
        <dbReference type="ARBA" id="ARBA00012438"/>
    </source>
</evidence>
<keyword evidence="20" id="KW-0472">Membrane</keyword>
<dbReference type="AlphaFoldDB" id="A0A4P7PVN3"/>
<comment type="subcellular location">
    <subcellularLocation>
        <location evidence="3">Cytoplasm</location>
    </subcellularLocation>
</comment>
<feature type="domain" description="Histidine kinase" evidence="21">
    <location>
        <begin position="502"/>
        <end position="589"/>
    </location>
</feature>
<dbReference type="GO" id="GO:0046983">
    <property type="term" value="F:protein dimerization activity"/>
    <property type="evidence" value="ECO:0007669"/>
    <property type="project" value="InterPro"/>
</dbReference>
<comment type="function">
    <text evidence="17">Member of the two-component regulatory system NreB/NreC involved in the control of dissimilatory nitrate/nitrite reduction in response to oxygen. NreB functions as a direct oxygen sensor histidine kinase which is autophosphorylated, in the absence of oxygen, probably at the conserved histidine residue, and transfers its phosphate group probably to a conserved aspartate residue of NreC. NreB/NreC activates the expression of the nitrate (narGHJI) and nitrite (nir) reductase operons, as well as the putative nitrate transporter gene narT.</text>
</comment>
<evidence type="ECO:0000256" key="11">
    <source>
        <dbReference type="ARBA" id="ARBA00022741"/>
    </source>
</evidence>
<dbReference type="Pfam" id="PF02518">
    <property type="entry name" value="HATPase_c"/>
    <property type="match status" value="1"/>
</dbReference>
<dbReference type="GO" id="GO:0016020">
    <property type="term" value="C:membrane"/>
    <property type="evidence" value="ECO:0007669"/>
    <property type="project" value="InterPro"/>
</dbReference>
<dbReference type="InterPro" id="IPR011712">
    <property type="entry name" value="Sig_transdc_His_kin_sub3_dim/P"/>
</dbReference>
<dbReference type="SMART" id="SM00387">
    <property type="entry name" value="HATPase_c"/>
    <property type="match status" value="1"/>
</dbReference>
<keyword evidence="12" id="KW-0418">Kinase</keyword>
<dbReference type="PROSITE" id="PS50109">
    <property type="entry name" value="HIS_KIN"/>
    <property type="match status" value="1"/>
</dbReference>
<dbReference type="GO" id="GO:0005737">
    <property type="term" value="C:cytoplasm"/>
    <property type="evidence" value="ECO:0007669"/>
    <property type="project" value="UniProtKB-SubCell"/>
</dbReference>
<evidence type="ECO:0000313" key="23">
    <source>
        <dbReference type="Proteomes" id="UP000296862"/>
    </source>
</evidence>
<dbReference type="InterPro" id="IPR036890">
    <property type="entry name" value="HATPase_C_sf"/>
</dbReference>
<dbReference type="EMBL" id="CP038810">
    <property type="protein sequence ID" value="QBZ99081.1"/>
    <property type="molecule type" value="Genomic_DNA"/>
</dbReference>
<evidence type="ECO:0000256" key="10">
    <source>
        <dbReference type="ARBA" id="ARBA00022723"/>
    </source>
</evidence>